<dbReference type="Proteomes" id="UP000326837">
    <property type="component" value="Chromosome"/>
</dbReference>
<accession>A0A5K7XCN4</accession>
<evidence type="ECO:0008006" key="3">
    <source>
        <dbReference type="Google" id="ProtNLM"/>
    </source>
</evidence>
<evidence type="ECO:0000313" key="1">
    <source>
        <dbReference type="EMBL" id="BBO32083.1"/>
    </source>
</evidence>
<gene>
    <name evidence="1" type="ORF">PLANPX_1695</name>
</gene>
<proteinExistence type="predicted"/>
<dbReference type="KEGG" id="lpav:PLANPX_1695"/>
<reference evidence="2" key="1">
    <citation type="submission" date="2019-10" db="EMBL/GenBank/DDBJ databases">
        <title>Lacipirellula parvula gen. nov., sp. nov., representing a lineage of planctomycetes widespread in freshwater anoxic habitats, and description of the family Lacipirellulaceae.</title>
        <authorList>
            <person name="Dedysh S.N."/>
            <person name="Kulichevskaya I.S."/>
            <person name="Beletsky A.V."/>
            <person name="Rakitin A.L."/>
            <person name="Mardanov A.V."/>
            <person name="Ivanova A.A."/>
            <person name="Saltykova V.X."/>
            <person name="Rijpstra W.I.C."/>
            <person name="Sinninghe Damste J.S."/>
            <person name="Ravin N.V."/>
        </authorList>
    </citation>
    <scope>NUCLEOTIDE SEQUENCE [LARGE SCALE GENOMIC DNA]</scope>
    <source>
        <strain evidence="2">PX69</strain>
    </source>
</reference>
<name>A0A5K7XCN4_9BACT</name>
<sequence>MLVDGSPANRAVVGFYLVSQLPGRTPLATAIVEADGTYRPSTYVNGDGVPQGEYVVTVAWPRYVEFDGQQIASDDQLQGKYADPEKSTLRVTVNGTSGEIAPIDLTR</sequence>
<dbReference type="AlphaFoldDB" id="A0A5K7XCN4"/>
<evidence type="ECO:0000313" key="2">
    <source>
        <dbReference type="Proteomes" id="UP000326837"/>
    </source>
</evidence>
<protein>
    <recommendedName>
        <fullName evidence="3">Carboxypeptidase regulatory-like domain-containing protein</fullName>
    </recommendedName>
</protein>
<dbReference type="EMBL" id="AP021861">
    <property type="protein sequence ID" value="BBO32083.1"/>
    <property type="molecule type" value="Genomic_DNA"/>
</dbReference>
<keyword evidence="2" id="KW-1185">Reference proteome</keyword>
<organism evidence="1 2">
    <name type="scientific">Lacipirellula parvula</name>
    <dbReference type="NCBI Taxonomy" id="2650471"/>
    <lineage>
        <taxon>Bacteria</taxon>
        <taxon>Pseudomonadati</taxon>
        <taxon>Planctomycetota</taxon>
        <taxon>Planctomycetia</taxon>
        <taxon>Pirellulales</taxon>
        <taxon>Lacipirellulaceae</taxon>
        <taxon>Lacipirellula</taxon>
    </lineage>
</organism>